<sequence>MLDARFNREDLAERIERIGSMRDHIELYDLDAMKLLRQLQPELPKKSLIYFDPPYYAKGSQLYRNFYGPEDHQQIAEKVKSLRSPWLVTYDNCKEIKALYRGASKLEFSLCYSTHLARPQATEVMFFDNLKIVEKPFLRR</sequence>
<dbReference type="InterPro" id="IPR029063">
    <property type="entry name" value="SAM-dependent_MTases_sf"/>
</dbReference>
<dbReference type="Proteomes" id="UP001156627">
    <property type="component" value="Unassembled WGS sequence"/>
</dbReference>
<name>A0ABQ5XIA9_9GAMM</name>
<dbReference type="Pfam" id="PF02086">
    <property type="entry name" value="MethyltransfD12"/>
    <property type="match status" value="1"/>
</dbReference>
<accession>A0ABQ5XIA9</accession>
<keyword evidence="3" id="KW-0949">S-adenosyl-L-methionine</keyword>
<dbReference type="Gene3D" id="3.40.50.150">
    <property type="entry name" value="Vaccinia Virus protein VP39"/>
    <property type="match status" value="1"/>
</dbReference>
<keyword evidence="1" id="KW-0489">Methyltransferase</keyword>
<keyword evidence="2" id="KW-0808">Transferase</keyword>
<comment type="caution">
    <text evidence="4">The sequence shown here is derived from an EMBL/GenBank/DDBJ whole genome shotgun (WGS) entry which is preliminary data.</text>
</comment>
<evidence type="ECO:0000313" key="4">
    <source>
        <dbReference type="EMBL" id="GLQ90788.1"/>
    </source>
</evidence>
<proteinExistence type="predicted"/>
<dbReference type="PANTHER" id="PTHR30481:SF2">
    <property type="entry name" value="SITE-SPECIFIC DNA-METHYLTRANSFERASE (ADENINE-SPECIFIC)"/>
    <property type="match status" value="1"/>
</dbReference>
<dbReference type="PANTHER" id="PTHR30481">
    <property type="entry name" value="DNA ADENINE METHYLASE"/>
    <property type="match status" value="1"/>
</dbReference>
<organism evidence="4 5">
    <name type="scientific">Dyella flagellata</name>
    <dbReference type="NCBI Taxonomy" id="1867833"/>
    <lineage>
        <taxon>Bacteria</taxon>
        <taxon>Pseudomonadati</taxon>
        <taxon>Pseudomonadota</taxon>
        <taxon>Gammaproteobacteria</taxon>
        <taxon>Lysobacterales</taxon>
        <taxon>Rhodanobacteraceae</taxon>
        <taxon>Dyella</taxon>
    </lineage>
</organism>
<evidence type="ECO:0000256" key="2">
    <source>
        <dbReference type="ARBA" id="ARBA00022679"/>
    </source>
</evidence>
<evidence type="ECO:0000256" key="3">
    <source>
        <dbReference type="ARBA" id="ARBA00022691"/>
    </source>
</evidence>
<evidence type="ECO:0000256" key="1">
    <source>
        <dbReference type="ARBA" id="ARBA00022603"/>
    </source>
</evidence>
<dbReference type="InterPro" id="IPR012327">
    <property type="entry name" value="MeTrfase_D12"/>
</dbReference>
<evidence type="ECO:0000313" key="5">
    <source>
        <dbReference type="Proteomes" id="UP001156627"/>
    </source>
</evidence>
<dbReference type="EMBL" id="BSOA01000050">
    <property type="protein sequence ID" value="GLQ90788.1"/>
    <property type="molecule type" value="Genomic_DNA"/>
</dbReference>
<protein>
    <recommendedName>
        <fullName evidence="6">DNA adenine methylase</fullName>
    </recommendedName>
</protein>
<reference evidence="5" key="1">
    <citation type="journal article" date="2019" name="Int. J. Syst. Evol. Microbiol.">
        <title>The Global Catalogue of Microorganisms (GCM) 10K type strain sequencing project: providing services to taxonomists for standard genome sequencing and annotation.</title>
        <authorList>
            <consortium name="The Broad Institute Genomics Platform"/>
            <consortium name="The Broad Institute Genome Sequencing Center for Infectious Disease"/>
            <person name="Wu L."/>
            <person name="Ma J."/>
        </authorList>
    </citation>
    <scope>NUCLEOTIDE SEQUENCE [LARGE SCALE GENOMIC DNA]</scope>
    <source>
        <strain evidence="5">NBRC 111981</strain>
    </source>
</reference>
<evidence type="ECO:0008006" key="6">
    <source>
        <dbReference type="Google" id="ProtNLM"/>
    </source>
</evidence>
<keyword evidence="5" id="KW-1185">Reference proteome</keyword>
<dbReference type="SUPFAM" id="SSF53335">
    <property type="entry name" value="S-adenosyl-L-methionine-dependent methyltransferases"/>
    <property type="match status" value="1"/>
</dbReference>
<gene>
    <name evidence="4" type="ORF">GCM10007898_43640</name>
</gene>